<dbReference type="NCBIfam" id="NF005560">
    <property type="entry name" value="PRK07233.1"/>
    <property type="match status" value="1"/>
</dbReference>
<proteinExistence type="predicted"/>
<keyword evidence="3" id="KW-1185">Reference proteome</keyword>
<dbReference type="PANTHER" id="PTHR42923:SF46">
    <property type="entry name" value="AMINE OXIDASE"/>
    <property type="match status" value="1"/>
</dbReference>
<evidence type="ECO:0000313" key="3">
    <source>
        <dbReference type="Proteomes" id="UP000291562"/>
    </source>
</evidence>
<evidence type="ECO:0000313" key="2">
    <source>
        <dbReference type="EMBL" id="QBB71842.1"/>
    </source>
</evidence>
<accession>A0A411HMY8</accession>
<dbReference type="GO" id="GO:0016491">
    <property type="term" value="F:oxidoreductase activity"/>
    <property type="evidence" value="ECO:0007669"/>
    <property type="project" value="InterPro"/>
</dbReference>
<gene>
    <name evidence="2" type="ORF">ELE36_16595</name>
</gene>
<dbReference type="Proteomes" id="UP000291562">
    <property type="component" value="Chromosome"/>
</dbReference>
<protein>
    <submittedName>
        <fullName evidence="2">NAD(P)/FAD-dependent oxidoreductase</fullName>
    </submittedName>
</protein>
<dbReference type="InterPro" id="IPR002937">
    <property type="entry name" value="Amino_oxidase"/>
</dbReference>
<dbReference type="PANTHER" id="PTHR42923">
    <property type="entry name" value="PROTOPORPHYRINOGEN OXIDASE"/>
    <property type="match status" value="1"/>
</dbReference>
<dbReference type="InterPro" id="IPR036188">
    <property type="entry name" value="FAD/NAD-bd_sf"/>
</dbReference>
<reference evidence="2 3" key="1">
    <citation type="submission" date="2019-01" db="EMBL/GenBank/DDBJ databases">
        <title>Pseudolysobacter antarctica gen. nov., sp. nov., isolated from Fildes Peninsula, Antarctica.</title>
        <authorList>
            <person name="Wei Z."/>
            <person name="Peng F."/>
        </authorList>
    </citation>
    <scope>NUCLEOTIDE SEQUENCE [LARGE SCALE GENOMIC DNA]</scope>
    <source>
        <strain evidence="2 3">AQ6-296</strain>
    </source>
</reference>
<dbReference type="EMBL" id="CP035704">
    <property type="protein sequence ID" value="QBB71842.1"/>
    <property type="molecule type" value="Genomic_DNA"/>
</dbReference>
<evidence type="ECO:0000259" key="1">
    <source>
        <dbReference type="Pfam" id="PF01593"/>
    </source>
</evidence>
<dbReference type="Pfam" id="PF01593">
    <property type="entry name" value="Amino_oxidase"/>
    <property type="match status" value="1"/>
</dbReference>
<dbReference type="SUPFAM" id="SSF51905">
    <property type="entry name" value="FAD/NAD(P)-binding domain"/>
    <property type="match status" value="1"/>
</dbReference>
<dbReference type="AlphaFoldDB" id="A0A411HMY8"/>
<dbReference type="PRINTS" id="PR00419">
    <property type="entry name" value="ADXRDTASE"/>
</dbReference>
<dbReference type="InterPro" id="IPR050464">
    <property type="entry name" value="Zeta_carotene_desat/Oxidored"/>
</dbReference>
<name>A0A411HMY8_9GAMM</name>
<organism evidence="2 3">
    <name type="scientific">Pseudolysobacter antarcticus</name>
    <dbReference type="NCBI Taxonomy" id="2511995"/>
    <lineage>
        <taxon>Bacteria</taxon>
        <taxon>Pseudomonadati</taxon>
        <taxon>Pseudomonadota</taxon>
        <taxon>Gammaproteobacteria</taxon>
        <taxon>Lysobacterales</taxon>
        <taxon>Rhodanobacteraceae</taxon>
        <taxon>Pseudolysobacter</taxon>
    </lineage>
</organism>
<dbReference type="KEGG" id="xbc:ELE36_16595"/>
<sequence>MTLTAQPQSISPEKSAGRKHFAIIGAGPMGLICAMELLKHGHQVDIYERDDRIGGMSASFDFDGLAIERFYHFICKTDAPLFELLQELGLSDKLRWTDTEMGFFHAGKLHRWGTPFALLKFDGLGWIDKFRYALHVMYTKGIRDWSKLDRVGATPWLKKWLGQRAYTVLWQRLFELKFFEYSESLSAAWLGTRIKRIALSRRSLLQESLGYLQGGSEILLEKMQQAILQRGGAIHLKSGIQRVTTDGFGKVRGIVVNDAERSIDVVISTAPIQFVPDLVPDLPPAFAAQVRAIVNIPVVCVIFKLKQPLTDNFWMNICDSSIDVPGVIEYTNLCRFDAANGDPSIVYAPFYMPKTHPKYARSNSEFIAETLAYLARLNPQFNADWVLASHCHRYDFSQTVCPPGFAQMLPPMQTPVAGFYMADTSYYYPEDRSISESLKVGKTLAQLAGEYAG</sequence>
<dbReference type="OrthoDB" id="9790219at2"/>
<feature type="domain" description="Amine oxidase" evidence="1">
    <location>
        <begin position="30"/>
        <end position="424"/>
    </location>
</feature>
<dbReference type="Gene3D" id="3.90.660.50">
    <property type="match status" value="1"/>
</dbReference>
<dbReference type="RefSeq" id="WP_129835249.1">
    <property type="nucleotide sequence ID" value="NZ_CP035704.1"/>
</dbReference>
<dbReference type="Gene3D" id="3.50.50.60">
    <property type="entry name" value="FAD/NAD(P)-binding domain"/>
    <property type="match status" value="1"/>
</dbReference>